<evidence type="ECO:0000313" key="2">
    <source>
        <dbReference type="Proteomes" id="UP000017127"/>
    </source>
</evidence>
<dbReference type="Proteomes" id="UP000017127">
    <property type="component" value="Unassembled WGS sequence"/>
</dbReference>
<dbReference type="EMBL" id="AUZM01000055">
    <property type="protein sequence ID" value="ERT05527.1"/>
    <property type="molecule type" value="Genomic_DNA"/>
</dbReference>
<comment type="caution">
    <text evidence="1">The sequence shown here is derived from an EMBL/GenBank/DDBJ whole genome shotgun (WGS) entry which is preliminary data.</text>
</comment>
<evidence type="ECO:0000313" key="1">
    <source>
        <dbReference type="EMBL" id="ERT05527.1"/>
    </source>
</evidence>
<gene>
    <name evidence="1" type="ORF">M595_4533</name>
</gene>
<accession>U7QE77</accession>
<proteinExistence type="predicted"/>
<dbReference type="AlphaFoldDB" id="U7QE77"/>
<reference evidence="1 2" key="1">
    <citation type="journal article" date="2013" name="Front. Microbiol.">
        <title>Comparative genomic analyses of the cyanobacterium, Lyngbya aestuarii BL J, a powerful hydrogen producer.</title>
        <authorList>
            <person name="Kothari A."/>
            <person name="Vaughn M."/>
            <person name="Garcia-Pichel F."/>
        </authorList>
    </citation>
    <scope>NUCLEOTIDE SEQUENCE [LARGE SCALE GENOMIC DNA]</scope>
    <source>
        <strain evidence="1 2">BL J</strain>
    </source>
</reference>
<organism evidence="1 2">
    <name type="scientific">Lyngbya aestuarii BL J</name>
    <dbReference type="NCBI Taxonomy" id="1348334"/>
    <lineage>
        <taxon>Bacteria</taxon>
        <taxon>Bacillati</taxon>
        <taxon>Cyanobacteriota</taxon>
        <taxon>Cyanophyceae</taxon>
        <taxon>Oscillatoriophycideae</taxon>
        <taxon>Oscillatoriales</taxon>
        <taxon>Microcoleaceae</taxon>
        <taxon>Lyngbya</taxon>
    </lineage>
</organism>
<sequence length="37" mass="4581">MSYRWVFWVNDEWKRMGYRWGGGEMVTVFSLFPVPYC</sequence>
<protein>
    <submittedName>
        <fullName evidence="1">Uncharacterized protein</fullName>
    </submittedName>
</protein>
<keyword evidence="2" id="KW-1185">Reference proteome</keyword>
<name>U7QE77_9CYAN</name>